<dbReference type="GO" id="GO:0016197">
    <property type="term" value="P:endosomal transport"/>
    <property type="evidence" value="ECO:0007669"/>
    <property type="project" value="TreeGrafter"/>
</dbReference>
<dbReference type="GO" id="GO:0030897">
    <property type="term" value="C:HOPS complex"/>
    <property type="evidence" value="ECO:0007669"/>
    <property type="project" value="TreeGrafter"/>
</dbReference>
<dbReference type="PANTHER" id="PTHR12811:SF0">
    <property type="entry name" value="VACUOLAR PROTEIN SORTING-ASSOCIATED PROTEIN 16 HOMOLOG"/>
    <property type="match status" value="1"/>
</dbReference>
<dbReference type="Pfam" id="PF04841">
    <property type="entry name" value="Vps16_N"/>
    <property type="match status" value="1"/>
</dbReference>
<feature type="domain" description="Vps16 N-terminal" evidence="2">
    <location>
        <begin position="211"/>
        <end position="343"/>
    </location>
</feature>
<dbReference type="GO" id="GO:0005768">
    <property type="term" value="C:endosome"/>
    <property type="evidence" value="ECO:0007669"/>
    <property type="project" value="TreeGrafter"/>
</dbReference>
<comment type="caution">
    <text evidence="3">The sequence shown here is derived from an EMBL/GenBank/DDBJ whole genome shotgun (WGS) entry which is preliminary data.</text>
</comment>
<dbReference type="Proteomes" id="UP001054857">
    <property type="component" value="Unassembled WGS sequence"/>
</dbReference>
<dbReference type="GO" id="GO:0005765">
    <property type="term" value="C:lysosomal membrane"/>
    <property type="evidence" value="ECO:0007669"/>
    <property type="project" value="TreeGrafter"/>
</dbReference>
<evidence type="ECO:0000259" key="2">
    <source>
        <dbReference type="Pfam" id="PF04841"/>
    </source>
</evidence>
<feature type="region of interest" description="Disordered" evidence="1">
    <location>
        <begin position="40"/>
        <end position="86"/>
    </location>
</feature>
<reference evidence="3 4" key="1">
    <citation type="journal article" date="2021" name="Sci. Rep.">
        <title>Genome sequencing of the multicellular alga Astrephomene provides insights into convergent evolution of germ-soma differentiation.</title>
        <authorList>
            <person name="Yamashita S."/>
            <person name="Yamamoto K."/>
            <person name="Matsuzaki R."/>
            <person name="Suzuki S."/>
            <person name="Yamaguchi H."/>
            <person name="Hirooka S."/>
            <person name="Minakuchi Y."/>
            <person name="Miyagishima S."/>
            <person name="Kawachi M."/>
            <person name="Toyoda A."/>
            <person name="Nozaki H."/>
        </authorList>
    </citation>
    <scope>NUCLEOTIDE SEQUENCE [LARGE SCALE GENOMIC DNA]</scope>
    <source>
        <strain evidence="3 4">NIES-4017</strain>
    </source>
</reference>
<feature type="non-terminal residue" evidence="3">
    <location>
        <position position="346"/>
    </location>
</feature>
<keyword evidence="4" id="KW-1185">Reference proteome</keyword>
<dbReference type="EMBL" id="BMAR01000061">
    <property type="protein sequence ID" value="GFR52292.1"/>
    <property type="molecule type" value="Genomic_DNA"/>
</dbReference>
<dbReference type="AlphaFoldDB" id="A0AAD3E3S1"/>
<dbReference type="InterPro" id="IPR016534">
    <property type="entry name" value="VPS16"/>
</dbReference>
<evidence type="ECO:0000256" key="1">
    <source>
        <dbReference type="SAM" id="MobiDB-lite"/>
    </source>
</evidence>
<feature type="compositionally biased region" description="Low complexity" evidence="1">
    <location>
        <begin position="42"/>
        <end position="54"/>
    </location>
</feature>
<sequence length="346" mass="35192">IFSPQAEVVREFSFGAAVEREGVAGVRVYGSGVLVITEPPVQQGQGQADKQQGQPPSAATQAPHQKGTPAPGGGSTSSSSTTTTTSVAPGSIWAVTNLHDPKPTRLAMPPAAAIMLATSSPSSSASASTSPTSPRPGLPSCLAVIEPRHSLSRGLEVLAVWGDTLWQLDDCSATDHHPPALRGAGAGGRGGGGKGAAAAAAAAAGGGGGAVHVEVSPDGAFVALFTAGGRLVVLSADLTKQLTEFETRGSEAPPSGLHWVGSDAVLLTWPDGTAVLVGPYGDSAEWQLGEDITAVIPEVDGCRLLLGRGRHELWRKVPEPCVQVFRPGSTAPPAQLWDARSLYDTC</sequence>
<evidence type="ECO:0000313" key="4">
    <source>
        <dbReference type="Proteomes" id="UP001054857"/>
    </source>
</evidence>
<feature type="compositionally biased region" description="Low complexity" evidence="1">
    <location>
        <begin position="76"/>
        <end position="86"/>
    </location>
</feature>
<organism evidence="3 4">
    <name type="scientific">Astrephomene gubernaculifera</name>
    <dbReference type="NCBI Taxonomy" id="47775"/>
    <lineage>
        <taxon>Eukaryota</taxon>
        <taxon>Viridiplantae</taxon>
        <taxon>Chlorophyta</taxon>
        <taxon>core chlorophytes</taxon>
        <taxon>Chlorophyceae</taxon>
        <taxon>CS clade</taxon>
        <taxon>Chlamydomonadales</taxon>
        <taxon>Astrephomenaceae</taxon>
        <taxon>Astrephomene</taxon>
    </lineage>
</organism>
<name>A0AAD3E3S1_9CHLO</name>
<protein>
    <recommendedName>
        <fullName evidence="2">Vps16 N-terminal domain-containing protein</fullName>
    </recommendedName>
</protein>
<gene>
    <name evidence="3" type="ORF">Agub_g14827</name>
</gene>
<feature type="non-terminal residue" evidence="3">
    <location>
        <position position="1"/>
    </location>
</feature>
<dbReference type="PANTHER" id="PTHR12811">
    <property type="entry name" value="VACUOLAR PROTEIN SORTING VPS16"/>
    <property type="match status" value="1"/>
</dbReference>
<dbReference type="GO" id="GO:0006886">
    <property type="term" value="P:intracellular protein transport"/>
    <property type="evidence" value="ECO:0007669"/>
    <property type="project" value="InterPro"/>
</dbReference>
<dbReference type="GO" id="GO:0003779">
    <property type="term" value="F:actin binding"/>
    <property type="evidence" value="ECO:0007669"/>
    <property type="project" value="TreeGrafter"/>
</dbReference>
<dbReference type="InterPro" id="IPR006926">
    <property type="entry name" value="Vps16_N"/>
</dbReference>
<evidence type="ECO:0000313" key="3">
    <source>
        <dbReference type="EMBL" id="GFR52292.1"/>
    </source>
</evidence>
<proteinExistence type="predicted"/>
<accession>A0AAD3E3S1</accession>
<dbReference type="GO" id="GO:0042144">
    <property type="term" value="P:vacuole fusion, non-autophagic"/>
    <property type="evidence" value="ECO:0007669"/>
    <property type="project" value="TreeGrafter"/>
</dbReference>